<sequence length="622" mass="73973">MNFDFEQTLDFVEKRNSKRSMEYYENRKKKRKLHFEQASNNNELPDIISSFPLHIDLKPKVTTNVENNCFLKKQIEENIMEYQDNLDNINQIENINIDDNEIINNSSDSLECWSDLEIIHENLLHYHTDISTKEFCSKLLTLLRNSNTWIIINENHRINIKFLSITGDSPALSKILNFIGHGGYYCCNFCYVRGIDTGRKRQYFYGKKIFLRHMEKYYKQSKQAETTKENIYGHKGISILQDILDIPLPHAILIDYQHVTLLRHTKTVLRAIYKQLKPSDRERFDNKLKYQSFPHFFNRQMKPFKEFRFIKAVELRNILFYGFLPLSFEFIDSQQLAHFALFICSIRLYHSQPPMFDDKTQAIADKLFEQYYKDHGIFYSDIQNYVLHMHHHFGTQYQNYGSLANIGCFYQEDLIGHISKNIHGSNYYSDLVVHYYSIDFDLHAQISHTKYKTISKPIDLNVDIIINDYPTIIQHHDKICTCLNPLTCISIYRRCVIHNNIFHSLIYNKRGKSNSYFISYNKSANDYIKYFGRIILFFSCINRNYAVVQRYTQNQNFSYLFKTSPYFSLLEKPLDNCFSLLSKEPSDLFDIININHVIKHCITFEFQQQLIVTEVSAYHEHD</sequence>
<dbReference type="Proteomes" id="UP000663864">
    <property type="component" value="Unassembled WGS sequence"/>
</dbReference>
<dbReference type="AlphaFoldDB" id="A0A815A802"/>
<dbReference type="EMBL" id="CAJOBD010005214">
    <property type="protein sequence ID" value="CAF4023589.1"/>
    <property type="molecule type" value="Genomic_DNA"/>
</dbReference>
<organism evidence="1 3">
    <name type="scientific">Rotaria sordida</name>
    <dbReference type="NCBI Taxonomy" id="392033"/>
    <lineage>
        <taxon>Eukaryota</taxon>
        <taxon>Metazoa</taxon>
        <taxon>Spiralia</taxon>
        <taxon>Gnathifera</taxon>
        <taxon>Rotifera</taxon>
        <taxon>Eurotatoria</taxon>
        <taxon>Bdelloidea</taxon>
        <taxon>Philodinida</taxon>
        <taxon>Philodinidae</taxon>
        <taxon>Rotaria</taxon>
    </lineage>
</organism>
<evidence type="ECO:0000313" key="2">
    <source>
        <dbReference type="EMBL" id="CAF4023589.1"/>
    </source>
</evidence>
<dbReference type="EMBL" id="CAJNOT010001814">
    <property type="protein sequence ID" value="CAF1252396.1"/>
    <property type="molecule type" value="Genomic_DNA"/>
</dbReference>
<accession>A0A815A802</accession>
<comment type="caution">
    <text evidence="1">The sequence shown here is derived from an EMBL/GenBank/DDBJ whole genome shotgun (WGS) entry which is preliminary data.</text>
</comment>
<gene>
    <name evidence="2" type="ORF">JBS370_LOCUS27553</name>
    <name evidence="1" type="ORF">ZHD862_LOCUS25461</name>
</gene>
<reference evidence="1" key="1">
    <citation type="submission" date="2021-02" db="EMBL/GenBank/DDBJ databases">
        <authorList>
            <person name="Nowell W R."/>
        </authorList>
    </citation>
    <scope>NUCLEOTIDE SEQUENCE</scope>
</reference>
<dbReference type="PANTHER" id="PTHR33053:SF9">
    <property type="entry name" value="AGAP000105-PA"/>
    <property type="match status" value="1"/>
</dbReference>
<proteinExistence type="predicted"/>
<dbReference type="PANTHER" id="PTHR33053">
    <property type="entry name" value="PROTEIN, PUTATIVE-RELATED"/>
    <property type="match status" value="1"/>
</dbReference>
<protein>
    <submittedName>
        <fullName evidence="1">Uncharacterized protein</fullName>
    </submittedName>
</protein>
<evidence type="ECO:0000313" key="1">
    <source>
        <dbReference type="EMBL" id="CAF1252396.1"/>
    </source>
</evidence>
<dbReference type="Proteomes" id="UP000663836">
    <property type="component" value="Unassembled WGS sequence"/>
</dbReference>
<evidence type="ECO:0000313" key="3">
    <source>
        <dbReference type="Proteomes" id="UP000663864"/>
    </source>
</evidence>
<name>A0A815A802_9BILA</name>